<dbReference type="RefSeq" id="WP_148603454.1">
    <property type="nucleotide sequence ID" value="NZ_RXYB01000008.1"/>
</dbReference>
<dbReference type="InterPro" id="IPR029044">
    <property type="entry name" value="Nucleotide-diphossugar_trans"/>
</dbReference>
<dbReference type="SUPFAM" id="SSF53448">
    <property type="entry name" value="Nucleotide-diphospho-sugar transferases"/>
    <property type="match status" value="1"/>
</dbReference>
<keyword evidence="3" id="KW-1185">Reference proteome</keyword>
<name>A0ABR6WK59_9FIRM</name>
<dbReference type="Proteomes" id="UP000653358">
    <property type="component" value="Unassembled WGS sequence"/>
</dbReference>
<dbReference type="InterPro" id="IPR001173">
    <property type="entry name" value="Glyco_trans_2-like"/>
</dbReference>
<dbReference type="CDD" id="cd04186">
    <property type="entry name" value="GT_2_like_c"/>
    <property type="match status" value="1"/>
</dbReference>
<dbReference type="Gene3D" id="3.90.550.10">
    <property type="entry name" value="Spore Coat Polysaccharide Biosynthesis Protein SpsA, Chain A"/>
    <property type="match status" value="1"/>
</dbReference>
<gene>
    <name evidence="2" type="ORF">GH807_06735</name>
</gene>
<dbReference type="EMBL" id="WJBB01000006">
    <property type="protein sequence ID" value="MBC3796744.1"/>
    <property type="molecule type" value="Genomic_DNA"/>
</dbReference>
<evidence type="ECO:0000313" key="2">
    <source>
        <dbReference type="EMBL" id="MBC3796744.1"/>
    </source>
</evidence>
<dbReference type="Pfam" id="PF00535">
    <property type="entry name" value="Glycos_transf_2"/>
    <property type="match status" value="1"/>
</dbReference>
<evidence type="ECO:0000259" key="1">
    <source>
        <dbReference type="Pfam" id="PF00535"/>
    </source>
</evidence>
<dbReference type="PANTHER" id="PTHR43179:SF7">
    <property type="entry name" value="RHAMNOSYLTRANSFERASE WBBL"/>
    <property type="match status" value="1"/>
</dbReference>
<comment type="caution">
    <text evidence="2">The sequence shown here is derived from an EMBL/GenBank/DDBJ whole genome shotgun (WGS) entry which is preliminary data.</text>
</comment>
<organism evidence="2 3">
    <name type="scientific">Acetobacterium tundrae</name>
    <dbReference type="NCBI Taxonomy" id="132932"/>
    <lineage>
        <taxon>Bacteria</taxon>
        <taxon>Bacillati</taxon>
        <taxon>Bacillota</taxon>
        <taxon>Clostridia</taxon>
        <taxon>Eubacteriales</taxon>
        <taxon>Eubacteriaceae</taxon>
        <taxon>Acetobacterium</taxon>
    </lineage>
</organism>
<accession>A0ABR6WK59</accession>
<feature type="domain" description="Glycosyltransferase 2-like" evidence="1">
    <location>
        <begin position="4"/>
        <end position="116"/>
    </location>
</feature>
<reference evidence="2 3" key="1">
    <citation type="journal article" date="2020" name="mSystems">
        <title>Defining Genomic and Predicted Metabolic Features of the Acetobacterium Genus.</title>
        <authorList>
            <person name="Ross D.E."/>
            <person name="Marshall C.W."/>
            <person name="Gulliver D."/>
            <person name="May H.D."/>
            <person name="Norman R.S."/>
        </authorList>
    </citation>
    <scope>NUCLEOTIDE SEQUENCE [LARGE SCALE GENOMIC DNA]</scope>
    <source>
        <strain evidence="2 3">DSM 9173</strain>
    </source>
</reference>
<evidence type="ECO:0000313" key="3">
    <source>
        <dbReference type="Proteomes" id="UP000653358"/>
    </source>
</evidence>
<dbReference type="PANTHER" id="PTHR43179">
    <property type="entry name" value="RHAMNOSYLTRANSFERASE WBBL"/>
    <property type="match status" value="1"/>
</dbReference>
<protein>
    <submittedName>
        <fullName evidence="2">Glycosyltransferase</fullName>
    </submittedName>
</protein>
<proteinExistence type="predicted"/>
<sequence>MDLSIIIVNYKTQEMTSNCIDSIIKSNTKGLDYEIIVVDNASDDGSIEAIEKLFPQVKTIKNHENLGFSKANNMGIKIADGDYILLLNSDTIVEFNTLKGALQFIKDHKHIGALGCKILLPSGKLDAACKRSFPTPANGIYHSLNLDTSFPDNVRFGAYNLTYVDENKTSSIDCIVGAFMMIPRKVIDEVGMLDEDYFMYGEDIDWCYRIKKAGYQIMYYPEVRIFHHKKASGIGKRNPKVIEAFYDSMGIFYNKHYQNKYSKFTRWCVITGMVMMKKIALYKNKRRK</sequence>